<evidence type="ECO:0000256" key="2">
    <source>
        <dbReference type="SAM" id="Phobius"/>
    </source>
</evidence>
<dbReference type="InterPro" id="IPR003675">
    <property type="entry name" value="Rce1/LyrA-like_dom"/>
</dbReference>
<sequence>MSEASDDETPDDETPDEDVDTSEDVEAEPTSKREALLIAGGVTVASGLAVGFAFSDEHAGTPWMLGSLVIVYAALAAFTVWRLRARGELDEQLRPRGGDLTVGAIVAAVLYGVATGVHLLVTSPPSPRAAWIMHVYATLGDPSAEGRHLLGGVVFVVAALEELVWRGLVQRVLLAPFGWLRAWLLQAALFGVAHLPTMFLLGDTRVGPNPLLVAAGVAYSLVWGRLAMRMDRLPPALFAHALFTWGVFEFPIWSP</sequence>
<evidence type="ECO:0000256" key="1">
    <source>
        <dbReference type="SAM" id="MobiDB-lite"/>
    </source>
</evidence>
<organism evidence="4 5">
    <name type="scientific">Polyangium sorediatum</name>
    <dbReference type="NCBI Taxonomy" id="889274"/>
    <lineage>
        <taxon>Bacteria</taxon>
        <taxon>Pseudomonadati</taxon>
        <taxon>Myxococcota</taxon>
        <taxon>Polyangia</taxon>
        <taxon>Polyangiales</taxon>
        <taxon>Polyangiaceae</taxon>
        <taxon>Polyangium</taxon>
    </lineage>
</organism>
<dbReference type="Proteomes" id="UP001160301">
    <property type="component" value="Unassembled WGS sequence"/>
</dbReference>
<feature type="compositionally biased region" description="Acidic residues" evidence="1">
    <location>
        <begin position="1"/>
        <end position="27"/>
    </location>
</feature>
<feature type="transmembrane region" description="Helical" evidence="2">
    <location>
        <begin position="149"/>
        <end position="168"/>
    </location>
</feature>
<keyword evidence="5" id="KW-1185">Reference proteome</keyword>
<reference evidence="4 5" key="1">
    <citation type="submission" date="2023-04" db="EMBL/GenBank/DDBJ databases">
        <title>The genome sequence of Polyangium sorediatum DSM14670.</title>
        <authorList>
            <person name="Zhang X."/>
        </authorList>
    </citation>
    <scope>NUCLEOTIDE SEQUENCE [LARGE SCALE GENOMIC DNA]</scope>
    <source>
        <strain evidence="4 5">DSM 14670</strain>
    </source>
</reference>
<accession>A0ABT6NIS0</accession>
<evidence type="ECO:0000313" key="5">
    <source>
        <dbReference type="Proteomes" id="UP001160301"/>
    </source>
</evidence>
<name>A0ABT6NIS0_9BACT</name>
<feature type="transmembrane region" description="Helical" evidence="2">
    <location>
        <begin position="180"/>
        <end position="201"/>
    </location>
</feature>
<feature type="region of interest" description="Disordered" evidence="1">
    <location>
        <begin position="1"/>
        <end position="30"/>
    </location>
</feature>
<protein>
    <submittedName>
        <fullName evidence="4">Type II CAAX endopeptidase family protein</fullName>
    </submittedName>
</protein>
<feature type="transmembrane region" description="Helical" evidence="2">
    <location>
        <begin position="102"/>
        <end position="121"/>
    </location>
</feature>
<feature type="domain" description="CAAX prenyl protease 2/Lysostaphin resistance protein A-like" evidence="3">
    <location>
        <begin position="152"/>
        <end position="245"/>
    </location>
</feature>
<feature type="transmembrane region" description="Helical" evidence="2">
    <location>
        <begin position="236"/>
        <end position="253"/>
    </location>
</feature>
<feature type="transmembrane region" description="Helical" evidence="2">
    <location>
        <begin position="35"/>
        <end position="54"/>
    </location>
</feature>
<keyword evidence="2" id="KW-0472">Membrane</keyword>
<keyword evidence="2" id="KW-1133">Transmembrane helix</keyword>
<proteinExistence type="predicted"/>
<comment type="caution">
    <text evidence="4">The sequence shown here is derived from an EMBL/GenBank/DDBJ whole genome shotgun (WGS) entry which is preliminary data.</text>
</comment>
<dbReference type="Pfam" id="PF02517">
    <property type="entry name" value="Rce1-like"/>
    <property type="match status" value="1"/>
</dbReference>
<dbReference type="EMBL" id="JARZHI010000001">
    <property type="protein sequence ID" value="MDI1428188.1"/>
    <property type="molecule type" value="Genomic_DNA"/>
</dbReference>
<evidence type="ECO:0000313" key="4">
    <source>
        <dbReference type="EMBL" id="MDI1428188.1"/>
    </source>
</evidence>
<feature type="transmembrane region" description="Helical" evidence="2">
    <location>
        <begin position="60"/>
        <end position="81"/>
    </location>
</feature>
<dbReference type="RefSeq" id="WP_136965328.1">
    <property type="nucleotide sequence ID" value="NZ_JARZHI010000001.1"/>
</dbReference>
<feature type="transmembrane region" description="Helical" evidence="2">
    <location>
        <begin position="207"/>
        <end position="224"/>
    </location>
</feature>
<keyword evidence="2" id="KW-0812">Transmembrane</keyword>
<gene>
    <name evidence="4" type="ORF">QHF89_01750</name>
</gene>
<evidence type="ECO:0000259" key="3">
    <source>
        <dbReference type="Pfam" id="PF02517"/>
    </source>
</evidence>